<dbReference type="Gene3D" id="3.40.50.880">
    <property type="match status" value="1"/>
</dbReference>
<name>A0ABP7PNZ0_9SPHI</name>
<evidence type="ECO:0000313" key="2">
    <source>
        <dbReference type="Proteomes" id="UP001501081"/>
    </source>
</evidence>
<dbReference type="RefSeq" id="WP_344766966.1">
    <property type="nucleotide sequence ID" value="NZ_BAABAK010000010.1"/>
</dbReference>
<dbReference type="CDD" id="cd01745">
    <property type="entry name" value="GATase1_2"/>
    <property type="match status" value="1"/>
</dbReference>
<reference evidence="2" key="1">
    <citation type="journal article" date="2019" name="Int. J. Syst. Evol. Microbiol.">
        <title>The Global Catalogue of Microorganisms (GCM) 10K type strain sequencing project: providing services to taxonomists for standard genome sequencing and annotation.</title>
        <authorList>
            <consortium name="The Broad Institute Genomics Platform"/>
            <consortium name="The Broad Institute Genome Sequencing Center for Infectious Disease"/>
            <person name="Wu L."/>
            <person name="Ma J."/>
        </authorList>
    </citation>
    <scope>NUCLEOTIDE SEQUENCE [LARGE SCALE GENOMIC DNA]</scope>
    <source>
        <strain evidence="2">JCM 17338</strain>
    </source>
</reference>
<dbReference type="SUPFAM" id="SSF52317">
    <property type="entry name" value="Class I glutamine amidotransferase-like"/>
    <property type="match status" value="1"/>
</dbReference>
<gene>
    <name evidence="1" type="ORF">GCM10022246_21810</name>
</gene>
<dbReference type="PROSITE" id="PS51273">
    <property type="entry name" value="GATASE_TYPE_1"/>
    <property type="match status" value="1"/>
</dbReference>
<evidence type="ECO:0000313" key="1">
    <source>
        <dbReference type="EMBL" id="GAA3968702.1"/>
    </source>
</evidence>
<dbReference type="EMBL" id="BAABAK010000010">
    <property type="protein sequence ID" value="GAA3968702.1"/>
    <property type="molecule type" value="Genomic_DNA"/>
</dbReference>
<dbReference type="GO" id="GO:0016787">
    <property type="term" value="F:hydrolase activity"/>
    <property type="evidence" value="ECO:0007669"/>
    <property type="project" value="UniProtKB-KW"/>
</dbReference>
<sequence length="273" mass="31519">MKKKNKNLLQYWQVSISKFDVAFLLLIIEKIINFKTMSSKIIIGVTDCSKFEIYRDWVLSYDESVEVIQLGYKLDNFEEINRCHGIVLTGGEDVHPRFYNKPEYHTYCYEDDIDEQRDEFEFKILSYTEENSIPVLGICRGIQVGNVFFGGTLIPDIASWGKFDHSKMPDKSDRYHEIIVNPSSWLNRIVNTDRGLVNSNHHQSTDRVGKGLVVSAISPDGVAEAIERTQPEGKSFLLFIQWHPERLKDKQSPFSKNLHNAFLNSISNGDKNY</sequence>
<comment type="caution">
    <text evidence="1">The sequence shown here is derived from an EMBL/GenBank/DDBJ whole genome shotgun (WGS) entry which is preliminary data.</text>
</comment>
<keyword evidence="2" id="KW-1185">Reference proteome</keyword>
<dbReference type="InterPro" id="IPR029062">
    <property type="entry name" value="Class_I_gatase-like"/>
</dbReference>
<proteinExistence type="predicted"/>
<dbReference type="PANTHER" id="PTHR43235:SF1">
    <property type="entry name" value="GLUTAMINE AMIDOTRANSFERASE PB2B2.05-RELATED"/>
    <property type="match status" value="1"/>
</dbReference>
<accession>A0ABP7PNZ0</accession>
<dbReference type="InterPro" id="IPR011697">
    <property type="entry name" value="Peptidase_C26"/>
</dbReference>
<keyword evidence="1" id="KW-0378">Hydrolase</keyword>
<dbReference type="Pfam" id="PF07722">
    <property type="entry name" value="Peptidase_C26"/>
    <property type="match status" value="1"/>
</dbReference>
<dbReference type="InterPro" id="IPR044668">
    <property type="entry name" value="PuuD-like"/>
</dbReference>
<organism evidence="1 2">
    <name type="scientific">Pedobacter ginsengiterrae</name>
    <dbReference type="NCBI Taxonomy" id="871696"/>
    <lineage>
        <taxon>Bacteria</taxon>
        <taxon>Pseudomonadati</taxon>
        <taxon>Bacteroidota</taxon>
        <taxon>Sphingobacteriia</taxon>
        <taxon>Sphingobacteriales</taxon>
        <taxon>Sphingobacteriaceae</taxon>
        <taxon>Pedobacter</taxon>
    </lineage>
</organism>
<protein>
    <submittedName>
        <fullName evidence="1">Gamma-glutamyl-gamma-aminobutyrate hydrolase family protein</fullName>
    </submittedName>
</protein>
<dbReference type="PANTHER" id="PTHR43235">
    <property type="entry name" value="GLUTAMINE AMIDOTRANSFERASE PB2B2.05-RELATED"/>
    <property type="match status" value="1"/>
</dbReference>
<dbReference type="Proteomes" id="UP001501081">
    <property type="component" value="Unassembled WGS sequence"/>
</dbReference>